<feature type="region of interest" description="Disordered" evidence="1">
    <location>
        <begin position="1"/>
        <end position="53"/>
    </location>
</feature>
<organism evidence="2 3">
    <name type="scientific">Phytohabitans suffuscus</name>
    <dbReference type="NCBI Taxonomy" id="624315"/>
    <lineage>
        <taxon>Bacteria</taxon>
        <taxon>Bacillati</taxon>
        <taxon>Actinomycetota</taxon>
        <taxon>Actinomycetes</taxon>
        <taxon>Micromonosporales</taxon>
        <taxon>Micromonosporaceae</taxon>
    </lineage>
</organism>
<evidence type="ECO:0000313" key="2">
    <source>
        <dbReference type="EMBL" id="BCB84422.1"/>
    </source>
</evidence>
<reference evidence="2 3" key="1">
    <citation type="submission" date="2020-03" db="EMBL/GenBank/DDBJ databases">
        <title>Whole genome shotgun sequence of Phytohabitans suffuscus NBRC 105367.</title>
        <authorList>
            <person name="Komaki H."/>
            <person name="Tamura T."/>
        </authorList>
    </citation>
    <scope>NUCLEOTIDE SEQUENCE [LARGE SCALE GENOMIC DNA]</scope>
    <source>
        <strain evidence="2 3">NBRC 105367</strain>
    </source>
</reference>
<name>A0A6F8YE94_9ACTN</name>
<protein>
    <submittedName>
        <fullName evidence="2">Uncharacterized protein</fullName>
    </submittedName>
</protein>
<evidence type="ECO:0000256" key="1">
    <source>
        <dbReference type="SAM" id="MobiDB-lite"/>
    </source>
</evidence>
<sequence>MGQSKAADRDTAKPPTSWGFDPRARRRRSGSRRAQTTGTPPGPAASHLDPVRSDFCPFIRSGLIPNPGVRPTAT</sequence>
<keyword evidence="3" id="KW-1185">Reference proteome</keyword>
<dbReference type="KEGG" id="psuu:Psuf_017350"/>
<dbReference type="AlphaFoldDB" id="A0A6F8YE94"/>
<dbReference type="Proteomes" id="UP000503011">
    <property type="component" value="Chromosome"/>
</dbReference>
<feature type="compositionally biased region" description="Basic and acidic residues" evidence="1">
    <location>
        <begin position="1"/>
        <end position="12"/>
    </location>
</feature>
<evidence type="ECO:0000313" key="3">
    <source>
        <dbReference type="Proteomes" id="UP000503011"/>
    </source>
</evidence>
<accession>A0A6F8YE94</accession>
<reference evidence="2 3" key="2">
    <citation type="submission" date="2020-03" db="EMBL/GenBank/DDBJ databases">
        <authorList>
            <person name="Ichikawa N."/>
            <person name="Kimura A."/>
            <person name="Kitahashi Y."/>
            <person name="Uohara A."/>
        </authorList>
    </citation>
    <scope>NUCLEOTIDE SEQUENCE [LARGE SCALE GENOMIC DNA]</scope>
    <source>
        <strain evidence="2 3">NBRC 105367</strain>
    </source>
</reference>
<gene>
    <name evidence="2" type="ORF">Psuf_017350</name>
</gene>
<dbReference type="EMBL" id="AP022871">
    <property type="protein sequence ID" value="BCB84422.1"/>
    <property type="molecule type" value="Genomic_DNA"/>
</dbReference>
<proteinExistence type="predicted"/>